<dbReference type="EMBL" id="CM042015">
    <property type="protein sequence ID" value="KAI3708924.1"/>
    <property type="molecule type" value="Genomic_DNA"/>
</dbReference>
<keyword evidence="2" id="KW-1185">Reference proteome</keyword>
<organism evidence="1 2">
    <name type="scientific">Cichorium intybus</name>
    <name type="common">Chicory</name>
    <dbReference type="NCBI Taxonomy" id="13427"/>
    <lineage>
        <taxon>Eukaryota</taxon>
        <taxon>Viridiplantae</taxon>
        <taxon>Streptophyta</taxon>
        <taxon>Embryophyta</taxon>
        <taxon>Tracheophyta</taxon>
        <taxon>Spermatophyta</taxon>
        <taxon>Magnoliopsida</taxon>
        <taxon>eudicotyledons</taxon>
        <taxon>Gunneridae</taxon>
        <taxon>Pentapetalae</taxon>
        <taxon>asterids</taxon>
        <taxon>campanulids</taxon>
        <taxon>Asterales</taxon>
        <taxon>Asteraceae</taxon>
        <taxon>Cichorioideae</taxon>
        <taxon>Cichorieae</taxon>
        <taxon>Cichoriinae</taxon>
        <taxon>Cichorium</taxon>
    </lineage>
</organism>
<evidence type="ECO:0000313" key="2">
    <source>
        <dbReference type="Proteomes" id="UP001055811"/>
    </source>
</evidence>
<comment type="caution">
    <text evidence="1">The sequence shown here is derived from an EMBL/GenBank/DDBJ whole genome shotgun (WGS) entry which is preliminary data.</text>
</comment>
<evidence type="ECO:0000313" key="1">
    <source>
        <dbReference type="EMBL" id="KAI3708924.1"/>
    </source>
</evidence>
<reference evidence="1 2" key="2">
    <citation type="journal article" date="2022" name="Mol. Ecol. Resour.">
        <title>The genomes of chicory, endive, great burdock and yacon provide insights into Asteraceae paleo-polyploidization history and plant inulin production.</title>
        <authorList>
            <person name="Fan W."/>
            <person name="Wang S."/>
            <person name="Wang H."/>
            <person name="Wang A."/>
            <person name="Jiang F."/>
            <person name="Liu H."/>
            <person name="Zhao H."/>
            <person name="Xu D."/>
            <person name="Zhang Y."/>
        </authorList>
    </citation>
    <scope>NUCLEOTIDE SEQUENCE [LARGE SCALE GENOMIC DNA]</scope>
    <source>
        <strain evidence="2">cv. Punajuju</strain>
        <tissue evidence="1">Leaves</tissue>
    </source>
</reference>
<protein>
    <submittedName>
        <fullName evidence="1">Uncharacterized protein</fullName>
    </submittedName>
</protein>
<dbReference type="Proteomes" id="UP001055811">
    <property type="component" value="Linkage Group LG07"/>
</dbReference>
<proteinExistence type="predicted"/>
<accession>A0ACB9AH41</accession>
<sequence>MVYTATSMPLFSYAVLATKMRKHGWFTLNVLGLHGKCGEISRYSGYGVLEPDITMGTSWNILRPETVESLFYLWHLIGNMICQELGWNIFQAFEKNYHVEAGYVGLKVVFMLRFSVVGGRQNMIMHLPSYYSPGDTVIEVDQSVNQYQILNRRPLLQLNKRSRSVMGLESFISDEGEASENGSMEMIEVSENSGDEDYESKHEAYCSDEEYESDHEAYNSTVIESPGGKTKLWQPVLPKENMTP</sequence>
<reference evidence="2" key="1">
    <citation type="journal article" date="2022" name="Mol. Ecol. Resour.">
        <title>The genomes of chicory, endive, great burdock and yacon provide insights into Asteraceae palaeo-polyploidization history and plant inulin production.</title>
        <authorList>
            <person name="Fan W."/>
            <person name="Wang S."/>
            <person name="Wang H."/>
            <person name="Wang A."/>
            <person name="Jiang F."/>
            <person name="Liu H."/>
            <person name="Zhao H."/>
            <person name="Xu D."/>
            <person name="Zhang Y."/>
        </authorList>
    </citation>
    <scope>NUCLEOTIDE SEQUENCE [LARGE SCALE GENOMIC DNA]</scope>
    <source>
        <strain evidence="2">cv. Punajuju</strain>
    </source>
</reference>
<name>A0ACB9AH41_CICIN</name>
<gene>
    <name evidence="1" type="ORF">L2E82_38503</name>
</gene>